<name>A0A8F9S2U5_HOLOL</name>
<evidence type="ECO:0000256" key="7">
    <source>
        <dbReference type="ARBA" id="ARBA00023136"/>
    </source>
</evidence>
<evidence type="ECO:0000256" key="6">
    <source>
        <dbReference type="ARBA" id="ARBA00022989"/>
    </source>
</evidence>
<dbReference type="GO" id="GO:0005549">
    <property type="term" value="F:odorant binding"/>
    <property type="evidence" value="ECO:0007669"/>
    <property type="project" value="InterPro"/>
</dbReference>
<feature type="transmembrane region" description="Helical" evidence="10">
    <location>
        <begin position="54"/>
        <end position="76"/>
    </location>
</feature>
<keyword evidence="4 10" id="KW-0812">Transmembrane</keyword>
<proteinExistence type="evidence at transcript level"/>
<keyword evidence="2" id="KW-1003">Cell membrane</keyword>
<dbReference type="GO" id="GO:0007165">
    <property type="term" value="P:signal transduction"/>
    <property type="evidence" value="ECO:0007669"/>
    <property type="project" value="UniProtKB-KW"/>
</dbReference>
<comment type="similarity">
    <text evidence="10">Belongs to the insect chemoreceptor superfamily. Heteromeric odorant receptor channel (TC 1.A.69) family.</text>
</comment>
<sequence length="412" mass="47936">MSAGNTTKPVIRKLSLEFSRDVYKDGVKMCILPGKVLLQGVCCWPDDEGLRMKIVGWFLFWNLFVIEIFHASYVFLNFNDIGDAVDAGATVTTTMEGLVRLHIMLTKKGVINSTLVKIWKQFWSLDVIEPVKRKKIKRQAQTAVMLTSIFLGSSIISNSQITGTPFIRNRGLVLKSVFPFDWRQYYFYEIIYIWQYYSDWFVLFMINAFDFFFIALVIICSVQYVIMQEIFKYILTDESKRHRKIIFGERGETMTDREMLFECLEQHKLLIGICNELESSFNIPILIQFFTSTCGICAATLIMKVDYSQFSKMFTLVGAHISQLFCYCYVGQHLAFESDYLAYAIYDCGWHIDYDRSFRKALLLMMQRSQRTQRLTAAGITELDYASFLGILRLSFSFYTLLNNLFMKNVGQ</sequence>
<comment type="subcellular location">
    <subcellularLocation>
        <location evidence="1 10">Cell membrane</location>
        <topology evidence="1 10">Multi-pass membrane protein</topology>
    </subcellularLocation>
</comment>
<feature type="transmembrane region" description="Helical" evidence="10">
    <location>
        <begin position="142"/>
        <end position="161"/>
    </location>
</feature>
<feature type="transmembrane region" description="Helical" evidence="10">
    <location>
        <begin position="200"/>
        <end position="226"/>
    </location>
</feature>
<dbReference type="Pfam" id="PF02949">
    <property type="entry name" value="7tm_6"/>
    <property type="match status" value="1"/>
</dbReference>
<dbReference type="PANTHER" id="PTHR21137:SF35">
    <property type="entry name" value="ODORANT RECEPTOR 19A-RELATED"/>
    <property type="match status" value="1"/>
</dbReference>
<evidence type="ECO:0000256" key="4">
    <source>
        <dbReference type="ARBA" id="ARBA00022692"/>
    </source>
</evidence>
<comment type="caution">
    <text evidence="10">Lacks conserved residue(s) required for the propagation of feature annotation.</text>
</comment>
<evidence type="ECO:0000256" key="5">
    <source>
        <dbReference type="ARBA" id="ARBA00022725"/>
    </source>
</evidence>
<dbReference type="AlphaFoldDB" id="A0A8F9S2U5"/>
<keyword evidence="6 10" id="KW-1133">Transmembrane helix</keyword>
<protein>
    <recommendedName>
        <fullName evidence="10">Odorant receptor</fullName>
    </recommendedName>
</protein>
<evidence type="ECO:0000256" key="8">
    <source>
        <dbReference type="ARBA" id="ARBA00023170"/>
    </source>
</evidence>
<dbReference type="GO" id="GO:0005886">
    <property type="term" value="C:plasma membrane"/>
    <property type="evidence" value="ECO:0007669"/>
    <property type="project" value="UniProtKB-SubCell"/>
</dbReference>
<evidence type="ECO:0000256" key="9">
    <source>
        <dbReference type="ARBA" id="ARBA00023224"/>
    </source>
</evidence>
<keyword evidence="9 10" id="KW-0807">Transducer</keyword>
<dbReference type="InterPro" id="IPR004117">
    <property type="entry name" value="7tm6_olfct_rcpt"/>
</dbReference>
<keyword evidence="8 10" id="KW-0675">Receptor</keyword>
<evidence type="ECO:0000256" key="3">
    <source>
        <dbReference type="ARBA" id="ARBA00022606"/>
    </source>
</evidence>
<dbReference type="PANTHER" id="PTHR21137">
    <property type="entry name" value="ODORANT RECEPTOR"/>
    <property type="match status" value="1"/>
</dbReference>
<dbReference type="GO" id="GO:0004984">
    <property type="term" value="F:olfactory receptor activity"/>
    <property type="evidence" value="ECO:0007669"/>
    <property type="project" value="InterPro"/>
</dbReference>
<dbReference type="EMBL" id="MT635134">
    <property type="protein sequence ID" value="QYL02209.1"/>
    <property type="molecule type" value="mRNA"/>
</dbReference>
<evidence type="ECO:0000256" key="1">
    <source>
        <dbReference type="ARBA" id="ARBA00004651"/>
    </source>
</evidence>
<keyword evidence="5 10" id="KW-0552">Olfaction</keyword>
<evidence type="ECO:0000256" key="2">
    <source>
        <dbReference type="ARBA" id="ARBA00022475"/>
    </source>
</evidence>
<keyword evidence="7 10" id="KW-0472">Membrane</keyword>
<feature type="transmembrane region" description="Helical" evidence="10">
    <location>
        <begin position="375"/>
        <end position="399"/>
    </location>
</feature>
<evidence type="ECO:0000256" key="10">
    <source>
        <dbReference type="RuleBase" id="RU351113"/>
    </source>
</evidence>
<keyword evidence="3 10" id="KW-0716">Sensory transduction</keyword>
<reference evidence="11" key="2">
    <citation type="submission" date="2020-06" db="EMBL/GenBank/DDBJ databases">
        <authorList>
            <person name="Li K."/>
            <person name="Yin J."/>
            <person name="Qu Y."/>
        </authorList>
    </citation>
    <scope>NUCLEOTIDE SEQUENCE</scope>
</reference>
<accession>A0A8F9S2U5</accession>
<organism evidence="11">
    <name type="scientific">Holotrichia oblita</name>
    <name type="common">Chafer beetle</name>
    <dbReference type="NCBI Taxonomy" id="644536"/>
    <lineage>
        <taxon>Eukaryota</taxon>
        <taxon>Metazoa</taxon>
        <taxon>Ecdysozoa</taxon>
        <taxon>Arthropoda</taxon>
        <taxon>Hexapoda</taxon>
        <taxon>Insecta</taxon>
        <taxon>Pterygota</taxon>
        <taxon>Neoptera</taxon>
        <taxon>Endopterygota</taxon>
        <taxon>Coleoptera</taxon>
        <taxon>Polyphaga</taxon>
        <taxon>Scarabaeiformia</taxon>
        <taxon>Scarabaeidae</taxon>
        <taxon>Melolonthinae</taxon>
        <taxon>Holotrichia</taxon>
    </lineage>
</organism>
<evidence type="ECO:0000313" key="11">
    <source>
        <dbReference type="EMBL" id="QYL02209.1"/>
    </source>
</evidence>
<reference evidence="11" key="1">
    <citation type="journal article" date="2017" name="Comp. Biochem. Physiol. Part D Genomics Proteomics">
        <title>Identification and comparison of candidate odorant receptor genes in the olfactory and non-olfactory organs of Holotrichia oblita Faldermann by transcriptome analysis.</title>
        <authorList>
            <person name="Li K"/>
            <person name="Wei H"/>
            <person name="Shu C"/>
            <person name="Zhang S"/>
            <person name="Cao Y"/>
            <person name="Luo C"/>
            <person name="Yin J."/>
        </authorList>
    </citation>
    <scope>NUCLEOTIDE SEQUENCE</scope>
</reference>